<proteinExistence type="predicted"/>
<sequence>MGTAIADEIAGFLSSGMWMTETDLGQHGVLATRRPLIDSILNTTFDGIAGKFKLVNGERLLPLYEIVNITGNGAISLGLWTPLSLISQNLSTEGSSFDNNRSGSGNP</sequence>
<reference evidence="1" key="2">
    <citation type="journal article" date="2015" name="Data Brief">
        <title>Shoot transcriptome of the giant reed, Arundo donax.</title>
        <authorList>
            <person name="Barrero R.A."/>
            <person name="Guerrero F.D."/>
            <person name="Moolhuijzen P."/>
            <person name="Goolsby J.A."/>
            <person name="Tidwell J."/>
            <person name="Bellgard S.E."/>
            <person name="Bellgard M.I."/>
        </authorList>
    </citation>
    <scope>NUCLEOTIDE SEQUENCE</scope>
    <source>
        <tissue evidence="1">Shoot tissue taken approximately 20 cm above the soil surface</tissue>
    </source>
</reference>
<dbReference type="InterPro" id="IPR015683">
    <property type="entry name" value="Ionotropic_Glu_rcpt"/>
</dbReference>
<dbReference type="PANTHER" id="PTHR34836">
    <property type="entry name" value="OS06G0188250 PROTEIN"/>
    <property type="match status" value="1"/>
</dbReference>
<name>A0A0A9CW51_ARUDO</name>
<dbReference type="InterPro" id="IPR028082">
    <property type="entry name" value="Peripla_BP_I"/>
</dbReference>
<dbReference type="SUPFAM" id="SSF53822">
    <property type="entry name" value="Periplasmic binding protein-like I"/>
    <property type="match status" value="1"/>
</dbReference>
<organism evidence="1">
    <name type="scientific">Arundo donax</name>
    <name type="common">Giant reed</name>
    <name type="synonym">Donax arundinaceus</name>
    <dbReference type="NCBI Taxonomy" id="35708"/>
    <lineage>
        <taxon>Eukaryota</taxon>
        <taxon>Viridiplantae</taxon>
        <taxon>Streptophyta</taxon>
        <taxon>Embryophyta</taxon>
        <taxon>Tracheophyta</taxon>
        <taxon>Spermatophyta</taxon>
        <taxon>Magnoliopsida</taxon>
        <taxon>Liliopsida</taxon>
        <taxon>Poales</taxon>
        <taxon>Poaceae</taxon>
        <taxon>PACMAD clade</taxon>
        <taxon>Arundinoideae</taxon>
        <taxon>Arundineae</taxon>
        <taxon>Arundo</taxon>
    </lineage>
</organism>
<evidence type="ECO:0000313" key="1">
    <source>
        <dbReference type="EMBL" id="JAD77590.1"/>
    </source>
</evidence>
<accession>A0A0A9CW51</accession>
<dbReference type="AlphaFoldDB" id="A0A0A9CW51"/>
<protein>
    <recommendedName>
        <fullName evidence="2">Receptor ligand binding region domain-containing protein</fullName>
    </recommendedName>
</protein>
<evidence type="ECO:0008006" key="2">
    <source>
        <dbReference type="Google" id="ProtNLM"/>
    </source>
</evidence>
<reference evidence="1" key="1">
    <citation type="submission" date="2014-09" db="EMBL/GenBank/DDBJ databases">
        <authorList>
            <person name="Magalhaes I.L.F."/>
            <person name="Oliveira U."/>
            <person name="Santos F.R."/>
            <person name="Vidigal T.H.D.A."/>
            <person name="Brescovit A.D."/>
            <person name="Santos A.J."/>
        </authorList>
    </citation>
    <scope>NUCLEOTIDE SEQUENCE</scope>
    <source>
        <tissue evidence="1">Shoot tissue taken approximately 20 cm above the soil surface</tissue>
    </source>
</reference>
<dbReference type="EMBL" id="GBRH01220305">
    <property type="protein sequence ID" value="JAD77590.1"/>
    <property type="molecule type" value="Transcribed_RNA"/>
</dbReference>
<dbReference type="PANTHER" id="PTHR34836:SF1">
    <property type="entry name" value="OS09G0428600 PROTEIN"/>
    <property type="match status" value="1"/>
</dbReference>